<dbReference type="InterPro" id="IPR015615">
    <property type="entry name" value="TGF-beta-rel"/>
</dbReference>
<keyword evidence="8" id="KW-1185">Reference proteome</keyword>
<dbReference type="Gene3D" id="2.60.120.970">
    <property type="match status" value="1"/>
</dbReference>
<keyword evidence="5" id="KW-1015">Disulfide bond</keyword>
<protein>
    <recommendedName>
        <fullName evidence="6">TGF-beta propeptide domain-containing protein</fullName>
    </recommendedName>
</protein>
<name>A0ABQ9H6J2_9NEOP</name>
<dbReference type="PANTHER" id="PTHR11848:SF308">
    <property type="entry name" value="BMP-LIKE PROTEIN UNC-129"/>
    <property type="match status" value="1"/>
</dbReference>
<evidence type="ECO:0000313" key="8">
    <source>
        <dbReference type="Proteomes" id="UP001159363"/>
    </source>
</evidence>
<dbReference type="PANTHER" id="PTHR11848">
    <property type="entry name" value="TGF-BETA FAMILY"/>
    <property type="match status" value="1"/>
</dbReference>
<sequence>MTHPIVEIPIVLTSNPIHVIFARRVGRKAVQCRERELGCAQPARSVYLICSPWLRVLLQVFGLPERNGRAQRQHEVPPQFMTELYSAVAGPNGLVKGSNPYNAKVVRSFIERGERARSPALGVSHTDCSSSARVPNIHLRPNQHDRQSHVVNTGERVCLYLKVEVKKLPLEHCIWLYNVKNSCKIMLGHGDWFYAASEIALPHIYSKSHTAQLNQGLVYSDWGKNGISLRKNRCWCVFHPADSSKEQFFFFNVSGLEPDEYMLEAELHIFRTRTPHGEEHRFFPSSPDCLVSHSSLLVTTLRGPFTVRRALLEPWHRDVLNILMVTEPTQIWKPPFPHLHDGDAEGNGEHAPLHWELHLHVYQVVDEHALSQPDLQRLLSVQYISASGTGWLVANVKQAVLDWLDGRSPNLGLLVVASSLFGEPVRLHVARRDHHHNSKQPILVLFDGDRRHPVRDDADLQLGHDASASGMRPSNCIFTLLEPWTKGEADRSRWLRTANLHVPTLNCFSAYTSSKNGVDWV</sequence>
<organism evidence="7 8">
    <name type="scientific">Dryococelus australis</name>
    <dbReference type="NCBI Taxonomy" id="614101"/>
    <lineage>
        <taxon>Eukaryota</taxon>
        <taxon>Metazoa</taxon>
        <taxon>Ecdysozoa</taxon>
        <taxon>Arthropoda</taxon>
        <taxon>Hexapoda</taxon>
        <taxon>Insecta</taxon>
        <taxon>Pterygota</taxon>
        <taxon>Neoptera</taxon>
        <taxon>Polyneoptera</taxon>
        <taxon>Phasmatodea</taxon>
        <taxon>Verophasmatodea</taxon>
        <taxon>Anareolatae</taxon>
        <taxon>Phasmatidae</taxon>
        <taxon>Eurycanthinae</taxon>
        <taxon>Dryococelus</taxon>
    </lineage>
</organism>
<dbReference type="EMBL" id="JARBHB010000007">
    <property type="protein sequence ID" value="KAJ8879918.1"/>
    <property type="molecule type" value="Genomic_DNA"/>
</dbReference>
<evidence type="ECO:0000313" key="7">
    <source>
        <dbReference type="EMBL" id="KAJ8879918.1"/>
    </source>
</evidence>
<accession>A0ABQ9H6J2</accession>
<gene>
    <name evidence="7" type="ORF">PR048_020539</name>
</gene>
<proteinExistence type="inferred from homology"/>
<keyword evidence="4" id="KW-0339">Growth factor</keyword>
<dbReference type="InterPro" id="IPR001111">
    <property type="entry name" value="TGF-b_propeptide"/>
</dbReference>
<keyword evidence="3" id="KW-0964">Secreted</keyword>
<feature type="domain" description="TGF-beta propeptide" evidence="6">
    <location>
        <begin position="356"/>
        <end position="446"/>
    </location>
</feature>
<evidence type="ECO:0000256" key="3">
    <source>
        <dbReference type="ARBA" id="ARBA00022525"/>
    </source>
</evidence>
<dbReference type="Pfam" id="PF00688">
    <property type="entry name" value="TGFb_propeptide"/>
    <property type="match status" value="1"/>
</dbReference>
<comment type="similarity">
    <text evidence="2">Belongs to the TGF-beta family.</text>
</comment>
<comment type="caution">
    <text evidence="7">The sequence shown here is derived from an EMBL/GenBank/DDBJ whole genome shotgun (WGS) entry which is preliminary data.</text>
</comment>
<dbReference type="Proteomes" id="UP001159363">
    <property type="component" value="Chromosome 6"/>
</dbReference>
<reference evidence="7 8" key="1">
    <citation type="submission" date="2023-02" db="EMBL/GenBank/DDBJ databases">
        <title>LHISI_Scaffold_Assembly.</title>
        <authorList>
            <person name="Stuart O.P."/>
            <person name="Cleave R."/>
            <person name="Magrath M.J.L."/>
            <person name="Mikheyev A.S."/>
        </authorList>
    </citation>
    <scope>NUCLEOTIDE SEQUENCE [LARGE SCALE GENOMIC DNA]</scope>
    <source>
        <strain evidence="7">Daus_M_001</strain>
        <tissue evidence="7">Leg muscle</tissue>
    </source>
</reference>
<evidence type="ECO:0000256" key="5">
    <source>
        <dbReference type="ARBA" id="ARBA00023157"/>
    </source>
</evidence>
<evidence type="ECO:0000256" key="2">
    <source>
        <dbReference type="ARBA" id="ARBA00006656"/>
    </source>
</evidence>
<evidence type="ECO:0000256" key="4">
    <source>
        <dbReference type="ARBA" id="ARBA00023030"/>
    </source>
</evidence>
<evidence type="ECO:0000256" key="1">
    <source>
        <dbReference type="ARBA" id="ARBA00004613"/>
    </source>
</evidence>
<evidence type="ECO:0000259" key="6">
    <source>
        <dbReference type="Pfam" id="PF00688"/>
    </source>
</evidence>
<comment type="subcellular location">
    <subcellularLocation>
        <location evidence="1">Secreted</location>
    </subcellularLocation>
</comment>